<feature type="transmembrane region" description="Helical" evidence="5">
    <location>
        <begin position="261"/>
        <end position="278"/>
    </location>
</feature>
<evidence type="ECO:0000256" key="5">
    <source>
        <dbReference type="SAM" id="Phobius"/>
    </source>
</evidence>
<keyword evidence="4 5" id="KW-0472">Membrane</keyword>
<dbReference type="InterPro" id="IPR007271">
    <property type="entry name" value="Nuc_sug_transpt"/>
</dbReference>
<keyword evidence="3 5" id="KW-1133">Transmembrane helix</keyword>
<dbReference type="NCBIfam" id="TIGR00803">
    <property type="entry name" value="nst"/>
    <property type="match status" value="1"/>
</dbReference>
<dbReference type="PANTHER" id="PTHR10231">
    <property type="entry name" value="NUCLEOTIDE-SUGAR TRANSMEMBRANE TRANSPORTER"/>
    <property type="match status" value="1"/>
</dbReference>
<protein>
    <submittedName>
        <fullName evidence="6">Uncharacterized protein</fullName>
    </submittedName>
</protein>
<proteinExistence type="predicted"/>
<evidence type="ECO:0000256" key="3">
    <source>
        <dbReference type="ARBA" id="ARBA00022989"/>
    </source>
</evidence>
<dbReference type="InterPro" id="IPR037185">
    <property type="entry name" value="EmrE-like"/>
</dbReference>
<organism evidence="6">
    <name type="scientific">Skeletonema marinoi</name>
    <dbReference type="NCBI Taxonomy" id="267567"/>
    <lineage>
        <taxon>Eukaryota</taxon>
        <taxon>Sar</taxon>
        <taxon>Stramenopiles</taxon>
        <taxon>Ochrophyta</taxon>
        <taxon>Bacillariophyta</taxon>
        <taxon>Coscinodiscophyceae</taxon>
        <taxon>Thalassiosirophycidae</taxon>
        <taxon>Thalassiosirales</taxon>
        <taxon>Skeletonemataceae</taxon>
        <taxon>Skeletonema</taxon>
        <taxon>Skeletonema marinoi-dohrnii complex</taxon>
    </lineage>
</organism>
<evidence type="ECO:0000256" key="2">
    <source>
        <dbReference type="ARBA" id="ARBA00022692"/>
    </source>
</evidence>
<feature type="transmembrane region" description="Helical" evidence="5">
    <location>
        <begin position="321"/>
        <end position="342"/>
    </location>
</feature>
<keyword evidence="2 5" id="KW-0812">Transmembrane</keyword>
<accession>A0A7S2L9R3</accession>
<evidence type="ECO:0000256" key="1">
    <source>
        <dbReference type="ARBA" id="ARBA00004141"/>
    </source>
</evidence>
<evidence type="ECO:0000313" key="6">
    <source>
        <dbReference type="EMBL" id="CAD9600102.1"/>
    </source>
</evidence>
<name>A0A7S2L9R3_9STRA</name>
<gene>
    <name evidence="6" type="ORF">SMAR0320_LOCUS10016</name>
</gene>
<dbReference type="GO" id="GO:0015165">
    <property type="term" value="F:pyrimidine nucleotide-sugar transmembrane transporter activity"/>
    <property type="evidence" value="ECO:0007669"/>
    <property type="project" value="InterPro"/>
</dbReference>
<evidence type="ECO:0000256" key="4">
    <source>
        <dbReference type="ARBA" id="ARBA00023136"/>
    </source>
</evidence>
<sequence>MDNKGVGLASRAGGGDINNNNTAVDEEMAPLNINTAEKMTTYSSFRSLWSAKNASLFSLVLQQSGLVLMIRYSRTIGVGADLVPYIPSVVVVSAEVLKFVLNWTLEIVKQPDGATDSTEILKSMVTMESLKLLVPALLYLTQNNLLFVALKNLSVPVYQVLNQGKLFTTAFFSRLLLDKKISFCQYFSLMMLATGVVIVQQSANKDHQNDSSTTNEGNPMVGFLAVLVSCFTSGFATVYFEKVLKQKTTAQKQLSVYVRNMQLAFWSILFGAVPIIMSDDLEKVQKDGLFQGYTWVVFTIIVFQAITGLLVGFVMKYADAVLKGFATSVAVVLATILSIVIFHDNVNMLFLVGSALVILAVRTYTNNPPVVSGGEAKSDAK</sequence>
<dbReference type="EMBL" id="HBGZ01014025">
    <property type="protein sequence ID" value="CAD9600102.1"/>
    <property type="molecule type" value="Transcribed_RNA"/>
</dbReference>
<comment type="subcellular location">
    <subcellularLocation>
        <location evidence="1">Membrane</location>
        <topology evidence="1">Multi-pass membrane protein</topology>
    </subcellularLocation>
</comment>
<dbReference type="AlphaFoldDB" id="A0A7S2L9R3"/>
<dbReference type="PIRSF" id="PIRSF005799">
    <property type="entry name" value="UDP-gal_transpt"/>
    <property type="match status" value="1"/>
</dbReference>
<dbReference type="SUPFAM" id="SSF103481">
    <property type="entry name" value="Multidrug resistance efflux transporter EmrE"/>
    <property type="match status" value="1"/>
</dbReference>
<feature type="transmembrane region" description="Helical" evidence="5">
    <location>
        <begin position="290"/>
        <end position="314"/>
    </location>
</feature>
<feature type="transmembrane region" description="Helical" evidence="5">
    <location>
        <begin position="183"/>
        <end position="200"/>
    </location>
</feature>
<dbReference type="GO" id="GO:0000139">
    <property type="term" value="C:Golgi membrane"/>
    <property type="evidence" value="ECO:0007669"/>
    <property type="project" value="InterPro"/>
</dbReference>
<feature type="transmembrane region" description="Helical" evidence="5">
    <location>
        <begin position="220"/>
        <end position="240"/>
    </location>
</feature>
<dbReference type="Pfam" id="PF04142">
    <property type="entry name" value="Nuc_sug_transp"/>
    <property type="match status" value="1"/>
</dbReference>
<reference evidence="6" key="1">
    <citation type="submission" date="2021-01" db="EMBL/GenBank/DDBJ databases">
        <authorList>
            <person name="Corre E."/>
            <person name="Pelletier E."/>
            <person name="Niang G."/>
            <person name="Scheremetjew M."/>
            <person name="Finn R."/>
            <person name="Kale V."/>
            <person name="Holt S."/>
            <person name="Cochrane G."/>
            <person name="Meng A."/>
            <person name="Brown T."/>
            <person name="Cohen L."/>
        </authorList>
    </citation>
    <scope>NUCLEOTIDE SEQUENCE</scope>
    <source>
        <strain evidence="6">SM1012Den-03</strain>
    </source>
</reference>